<dbReference type="KEGG" id="miz:BAB75_27010"/>
<evidence type="ECO:0000259" key="4">
    <source>
        <dbReference type="Pfam" id="PF13649"/>
    </source>
</evidence>
<evidence type="ECO:0000256" key="1">
    <source>
        <dbReference type="ARBA" id="ARBA00022603"/>
    </source>
</evidence>
<dbReference type="GO" id="GO:0032259">
    <property type="term" value="P:methylation"/>
    <property type="evidence" value="ECO:0007669"/>
    <property type="project" value="UniProtKB-KW"/>
</dbReference>
<dbReference type="PANTHER" id="PTHR43464">
    <property type="entry name" value="METHYLTRANSFERASE"/>
    <property type="match status" value="1"/>
</dbReference>
<dbReference type="RefSeq" id="WP_043078280.1">
    <property type="nucleotide sequence ID" value="NZ_CP011530.1"/>
</dbReference>
<accession>A0A7V8LTB5</accession>
<keyword evidence="8" id="KW-1185">Reference proteome</keyword>
<feature type="domain" description="Methyltransferase" evidence="4">
    <location>
        <begin position="42"/>
        <end position="136"/>
    </location>
</feature>
<comment type="caution">
    <text evidence="5">The sequence shown here is derived from an EMBL/GenBank/DDBJ whole genome shotgun (WGS) entry which is preliminary data.</text>
</comment>
<dbReference type="Proteomes" id="UP000037962">
    <property type="component" value="Unassembled WGS sequence"/>
</dbReference>
<dbReference type="Gene3D" id="3.40.50.150">
    <property type="entry name" value="Vaccinia Virus protein VP39"/>
    <property type="match status" value="1"/>
</dbReference>
<dbReference type="Pfam" id="PF13649">
    <property type="entry name" value="Methyltransf_25"/>
    <property type="match status" value="1"/>
</dbReference>
<protein>
    <submittedName>
        <fullName evidence="5">SAM-dependent methyltransferase</fullName>
    </submittedName>
</protein>
<evidence type="ECO:0000313" key="6">
    <source>
        <dbReference type="EMBL" id="KPG37526.1"/>
    </source>
</evidence>
<sequence length="209" mass="22003">MAHVIDWDGAYREGGQPAWNIGEPQPEFTALIDQDGAVRGEVLDAGCGYAELALALAARGHTVVGIDLTPTAVEAATAAAAERGLHTATFQQADISSFTGYDGRFSTIFDSGLLHALPAALRDGYLRSVHRAAAPGASFYILAFGTGAFPDHDGPAPTQFSEDHLRDVVSKHWHIESIRPARLQAGTGPTSVQLPGHLLTARKVQGGPV</sequence>
<evidence type="ECO:0000256" key="2">
    <source>
        <dbReference type="ARBA" id="ARBA00022679"/>
    </source>
</evidence>
<keyword evidence="2 5" id="KW-0808">Transferase</keyword>
<reference evidence="7 8" key="1">
    <citation type="submission" date="2015-09" db="EMBL/GenBank/DDBJ databases">
        <title>Genome Sequences of Mycobacterium immunogenum Isolates, Recuperated from a Chloraminated Drinking Water Distribution System Simulator Subjected to Episodes of Nitrification.</title>
        <authorList>
            <person name="Gomez-Alvarez V."/>
            <person name="Revetta R.P."/>
        </authorList>
    </citation>
    <scope>NUCLEOTIDE SEQUENCE [LARGE SCALE GENOMIC DNA]</scope>
    <source>
        <strain evidence="5 7">H008</strain>
        <strain evidence="6 8">H076</strain>
    </source>
</reference>
<dbReference type="PANTHER" id="PTHR43464:SF19">
    <property type="entry name" value="UBIQUINONE BIOSYNTHESIS O-METHYLTRANSFERASE, MITOCHONDRIAL"/>
    <property type="match status" value="1"/>
</dbReference>
<evidence type="ECO:0000256" key="3">
    <source>
        <dbReference type="ARBA" id="ARBA00022691"/>
    </source>
</evidence>
<organism evidence="5 7">
    <name type="scientific">Mycobacteroides immunogenum</name>
    <dbReference type="NCBI Taxonomy" id="83262"/>
    <lineage>
        <taxon>Bacteria</taxon>
        <taxon>Bacillati</taxon>
        <taxon>Actinomycetota</taxon>
        <taxon>Actinomycetes</taxon>
        <taxon>Mycobacteriales</taxon>
        <taxon>Mycobacteriaceae</taxon>
        <taxon>Mycobacteroides</taxon>
    </lineage>
</organism>
<keyword evidence="3" id="KW-0949">S-adenosyl-L-methionine</keyword>
<dbReference type="GO" id="GO:0008168">
    <property type="term" value="F:methyltransferase activity"/>
    <property type="evidence" value="ECO:0007669"/>
    <property type="project" value="UniProtKB-KW"/>
</dbReference>
<dbReference type="InterPro" id="IPR029063">
    <property type="entry name" value="SAM-dependent_MTases_sf"/>
</dbReference>
<dbReference type="EMBL" id="LJFO01000001">
    <property type="protein sequence ID" value="KPG17778.1"/>
    <property type="molecule type" value="Genomic_DNA"/>
</dbReference>
<dbReference type="CDD" id="cd02440">
    <property type="entry name" value="AdoMet_MTases"/>
    <property type="match status" value="1"/>
</dbReference>
<evidence type="ECO:0000313" key="7">
    <source>
        <dbReference type="Proteomes" id="UP000037843"/>
    </source>
</evidence>
<evidence type="ECO:0000313" key="8">
    <source>
        <dbReference type="Proteomes" id="UP000037962"/>
    </source>
</evidence>
<evidence type="ECO:0000313" key="5">
    <source>
        <dbReference type="EMBL" id="KPG17778.1"/>
    </source>
</evidence>
<dbReference type="InterPro" id="IPR041698">
    <property type="entry name" value="Methyltransf_25"/>
</dbReference>
<dbReference type="Proteomes" id="UP000037843">
    <property type="component" value="Unassembled WGS sequence"/>
</dbReference>
<dbReference type="GeneID" id="45767522"/>
<dbReference type="AlphaFoldDB" id="A0A7V8LTB5"/>
<keyword evidence="1 5" id="KW-0489">Methyltransferase</keyword>
<dbReference type="SUPFAM" id="SSF53335">
    <property type="entry name" value="S-adenosyl-L-methionine-dependent methyltransferases"/>
    <property type="match status" value="1"/>
</dbReference>
<proteinExistence type="predicted"/>
<dbReference type="OrthoDB" id="3825914at2"/>
<name>A0A7V8LTB5_9MYCO</name>
<gene>
    <name evidence="5" type="ORF">AN908_01045</name>
    <name evidence="6" type="ORF">AN912_00530</name>
</gene>
<dbReference type="EMBL" id="LJFS01000001">
    <property type="protein sequence ID" value="KPG37526.1"/>
    <property type="molecule type" value="Genomic_DNA"/>
</dbReference>